<feature type="compositionally biased region" description="Polar residues" evidence="5">
    <location>
        <begin position="110"/>
        <end position="156"/>
    </location>
</feature>
<feature type="region of interest" description="Disordered" evidence="5">
    <location>
        <begin position="193"/>
        <end position="226"/>
    </location>
</feature>
<reference evidence="7" key="1">
    <citation type="submission" date="2020-06" db="EMBL/GenBank/DDBJ databases">
        <title>Draft genome of Bugula neritina, a colonial animal packing powerful symbionts and potential medicines.</title>
        <authorList>
            <person name="Rayko M."/>
        </authorList>
    </citation>
    <scope>NUCLEOTIDE SEQUENCE [LARGE SCALE GENOMIC DNA]</scope>
    <source>
        <strain evidence="7">Kwan_BN1</strain>
    </source>
</reference>
<evidence type="ECO:0000259" key="6">
    <source>
        <dbReference type="PROSITE" id="PS50157"/>
    </source>
</evidence>
<dbReference type="Gene3D" id="3.30.160.60">
    <property type="entry name" value="Classic Zinc Finger"/>
    <property type="match status" value="1"/>
</dbReference>
<evidence type="ECO:0000256" key="3">
    <source>
        <dbReference type="ARBA" id="ARBA00023242"/>
    </source>
</evidence>
<evidence type="ECO:0000256" key="4">
    <source>
        <dbReference type="PROSITE-ProRule" id="PRU00042"/>
    </source>
</evidence>
<keyword evidence="4" id="KW-0479">Metal-binding</keyword>
<keyword evidence="8" id="KW-1185">Reference proteome</keyword>
<dbReference type="GO" id="GO:0008270">
    <property type="term" value="F:zinc ion binding"/>
    <property type="evidence" value="ECO:0007669"/>
    <property type="project" value="UniProtKB-KW"/>
</dbReference>
<keyword evidence="3" id="KW-0539">Nucleus</keyword>
<dbReference type="PANTHER" id="PTHR22970:SF14">
    <property type="entry name" value="AT-RICH INTERACTIVE DOMAIN-CONTAINING PROTEIN 2"/>
    <property type="match status" value="1"/>
</dbReference>
<dbReference type="PROSITE" id="PS50157">
    <property type="entry name" value="ZINC_FINGER_C2H2_2"/>
    <property type="match status" value="1"/>
</dbReference>
<dbReference type="Proteomes" id="UP000593567">
    <property type="component" value="Unassembled WGS sequence"/>
</dbReference>
<evidence type="ECO:0000256" key="1">
    <source>
        <dbReference type="ARBA" id="ARBA00023015"/>
    </source>
</evidence>
<keyword evidence="4" id="KW-0863">Zinc-finger</keyword>
<evidence type="ECO:0000256" key="2">
    <source>
        <dbReference type="ARBA" id="ARBA00023163"/>
    </source>
</evidence>
<feature type="domain" description="C2H2-type" evidence="6">
    <location>
        <begin position="232"/>
        <end position="262"/>
    </location>
</feature>
<feature type="region of interest" description="Disordered" evidence="5">
    <location>
        <begin position="1"/>
        <end position="20"/>
    </location>
</feature>
<dbReference type="PROSITE" id="PS00028">
    <property type="entry name" value="ZINC_FINGER_C2H2_1"/>
    <property type="match status" value="1"/>
</dbReference>
<keyword evidence="1" id="KW-0805">Transcription regulation</keyword>
<evidence type="ECO:0000256" key="5">
    <source>
        <dbReference type="SAM" id="MobiDB-lite"/>
    </source>
</evidence>
<proteinExistence type="predicted"/>
<dbReference type="PANTHER" id="PTHR22970">
    <property type="entry name" value="AT-RICH INTERACTIVE DOMAIN-CONTAINING PROTEIN 2"/>
    <property type="match status" value="1"/>
</dbReference>
<organism evidence="7 8">
    <name type="scientific">Bugula neritina</name>
    <name type="common">Brown bryozoan</name>
    <name type="synonym">Sertularia neritina</name>
    <dbReference type="NCBI Taxonomy" id="10212"/>
    <lineage>
        <taxon>Eukaryota</taxon>
        <taxon>Metazoa</taxon>
        <taxon>Spiralia</taxon>
        <taxon>Lophotrochozoa</taxon>
        <taxon>Bryozoa</taxon>
        <taxon>Gymnolaemata</taxon>
        <taxon>Cheilostomatida</taxon>
        <taxon>Flustrina</taxon>
        <taxon>Buguloidea</taxon>
        <taxon>Bugulidae</taxon>
        <taxon>Bugula</taxon>
    </lineage>
</organism>
<name>A0A7J7KH08_BUGNE</name>
<comment type="caution">
    <text evidence="7">The sequence shown here is derived from an EMBL/GenBank/DDBJ whole genome shotgun (WGS) entry which is preliminary data.</text>
</comment>
<keyword evidence="2" id="KW-0804">Transcription</keyword>
<sequence length="414" mass="44856">MHAEPGKAGKKLTNGTSHLANHKKADIASFVNGEGDGLTKPLLSKNGFINGLEKMIASIPDERPLPSLKQPTEHRRHYSGDSLASQSSSSTQLSVSHNSQSSDKPDPPDTFSNQRSPHNLSTNQLSVQDPSANQSSGKSTPVTLEQSPNHIPTVVDSISNSVTPPLKSGIIVPTQPLNPVTVCTADTPLTSSKLPLVSPASSSGRKSASRKRRRSNASTDSRQSLPDSAGQYKCLWELCGSYFSTCSLLRKHVSGCHTNQAGTCLWTGCDKMERKRWALVSHVSEKHTSDSALAKALADREKGIVPTQSAQQCASIYTPQASRIAITRNYPKPPYPEFMDAREGPVTKHIRFTAALILRNICRYSSTGRALLKKHESDLALIAGSAMEASSPIVNCLWEIQQVQRQIRSLGYNN</sequence>
<dbReference type="InterPro" id="IPR013087">
    <property type="entry name" value="Znf_C2H2_type"/>
</dbReference>
<dbReference type="OrthoDB" id="338531at2759"/>
<evidence type="ECO:0000313" key="7">
    <source>
        <dbReference type="EMBL" id="KAF6036938.1"/>
    </source>
</evidence>
<keyword evidence="4" id="KW-0862">Zinc</keyword>
<evidence type="ECO:0000313" key="8">
    <source>
        <dbReference type="Proteomes" id="UP000593567"/>
    </source>
</evidence>
<protein>
    <submittedName>
        <fullName evidence="7">ARID2</fullName>
    </submittedName>
</protein>
<feature type="region of interest" description="Disordered" evidence="5">
    <location>
        <begin position="60"/>
        <end position="156"/>
    </location>
</feature>
<gene>
    <name evidence="7" type="ORF">EB796_004757</name>
</gene>
<dbReference type="AlphaFoldDB" id="A0A7J7KH08"/>
<accession>A0A7J7KH08</accession>
<dbReference type="EMBL" id="VXIV02000646">
    <property type="protein sequence ID" value="KAF6036938.1"/>
    <property type="molecule type" value="Genomic_DNA"/>
</dbReference>
<feature type="compositionally biased region" description="Low complexity" evidence="5">
    <location>
        <begin position="80"/>
        <end position="102"/>
    </location>
</feature>
<dbReference type="InterPro" id="IPR052406">
    <property type="entry name" value="Chromatin_Remodeling_Comp"/>
</dbReference>